<reference evidence="2" key="1">
    <citation type="submission" date="2021-01" db="EMBL/GenBank/DDBJ databases">
        <authorList>
            <person name="Corre E."/>
            <person name="Pelletier E."/>
            <person name="Niang G."/>
            <person name="Scheremetjew M."/>
            <person name="Finn R."/>
            <person name="Kale V."/>
            <person name="Holt S."/>
            <person name="Cochrane G."/>
            <person name="Meng A."/>
            <person name="Brown T."/>
            <person name="Cohen L."/>
        </authorList>
    </citation>
    <scope>NUCLEOTIDE SEQUENCE</scope>
    <source>
        <strain evidence="2">379</strain>
    </source>
</reference>
<proteinExistence type="predicted"/>
<dbReference type="EMBL" id="HBIR01061011">
    <property type="protein sequence ID" value="CAE0599818.1"/>
    <property type="molecule type" value="Transcribed_RNA"/>
</dbReference>
<protein>
    <submittedName>
        <fullName evidence="2">Uncharacterized protein</fullName>
    </submittedName>
</protein>
<feature type="region of interest" description="Disordered" evidence="1">
    <location>
        <begin position="176"/>
        <end position="210"/>
    </location>
</feature>
<organism evidence="2">
    <name type="scientific">Emiliania huxleyi</name>
    <name type="common">Coccolithophore</name>
    <name type="synonym">Pontosphaera huxleyi</name>
    <dbReference type="NCBI Taxonomy" id="2903"/>
    <lineage>
        <taxon>Eukaryota</taxon>
        <taxon>Haptista</taxon>
        <taxon>Haptophyta</taxon>
        <taxon>Prymnesiophyceae</taxon>
        <taxon>Isochrysidales</taxon>
        <taxon>Noelaerhabdaceae</taxon>
        <taxon>Emiliania</taxon>
    </lineage>
</organism>
<evidence type="ECO:0000256" key="1">
    <source>
        <dbReference type="SAM" id="MobiDB-lite"/>
    </source>
</evidence>
<gene>
    <name evidence="2" type="ORF">EHUX00137_LOCUS47404</name>
</gene>
<evidence type="ECO:0000313" key="2">
    <source>
        <dbReference type="EMBL" id="CAE0599818.1"/>
    </source>
</evidence>
<accession>A0A7S3U1D5</accession>
<name>A0A7S3U1D5_EMIHU</name>
<sequence>MINEPPAGEAPTTRMIQAYARLLDDADPLLAARGLRQPDGAREAWEAHTLPPQGAAPPPRGVPHPLSERMVLYCTTRKAYREGSEISVDYGVSYSRDYASSKHRATPALYKVPSDEMCPRDCARARWPQLPGWHNPDMQPRRRPLFRKDASCGGAILVCPDDPALVRRRKQALGIDDEAAAEPLGTPPKQRLPPAPPSIATVFAKRKRVA</sequence>
<dbReference type="AlphaFoldDB" id="A0A7S3U1D5"/>